<evidence type="ECO:0000256" key="5">
    <source>
        <dbReference type="ARBA" id="ARBA00012579"/>
    </source>
</evidence>
<evidence type="ECO:0000313" key="14">
    <source>
        <dbReference type="EMBL" id="THC94914.1"/>
    </source>
</evidence>
<dbReference type="Gene3D" id="3.90.550.10">
    <property type="entry name" value="Spore Coat Polysaccharide Biosynthesis Protein SpsA, Chain A"/>
    <property type="match status" value="1"/>
</dbReference>
<sequence>MTSMQAENGAGLTGDVKIVLAAWTQLTFGTVLLAAGTSTRAGNNLGSKVYREIAGETVLSRVVRAFRTWDSKHPIVIVRHKDDAASLAQALLGDDPHIYETVGGDTRQLSTLEGLNFLASLEHPPSHVLVHDAARPFISCSLLEKIRDALSKEPYIGAILAIPVSDTLKSVDGQGQITSTVPREGLYRAQTPQAFALREALRIHKQFASFGKAEYTDNACLFEQAGLPVHILLGEETNMKLTYPSDFEQAERILLARSQPPALSIPDVRVGHGYDTHQLISATEITLCGVQLPHTSGLLGHSDADVGLHALANALLGTIGADDIGSHFSPSDPRWKGASSVQFVRHARRLVVEAGGVITHADMTLICEKPEIGPHRDALKMSVARMLSLDKSRVSIKAGTNEKIGFVGREEGIVGFATVTAVFPESIALSPRVEYDDRDHDRDENLTNSV</sequence>
<reference evidence="14 15" key="1">
    <citation type="submission" date="2019-03" db="EMBL/GenBank/DDBJ databases">
        <title>The genome sequence of a newly discovered highly antifungal drug resistant Aspergillus species, Aspergillus tanneri NIH 1004.</title>
        <authorList>
            <person name="Mounaud S."/>
            <person name="Singh I."/>
            <person name="Joardar V."/>
            <person name="Pakala S."/>
            <person name="Pakala S."/>
            <person name="Venepally P."/>
            <person name="Hoover J."/>
            <person name="Nierman W."/>
            <person name="Chung J."/>
            <person name="Losada L."/>
        </authorList>
    </citation>
    <scope>NUCLEOTIDE SEQUENCE [LARGE SCALE GENOMIC DNA]</scope>
    <source>
        <strain evidence="14 15">NIH1004</strain>
    </source>
</reference>
<dbReference type="InterPro" id="IPR029044">
    <property type="entry name" value="Nucleotide-diphossugar_trans"/>
</dbReference>
<keyword evidence="7" id="KW-0548">Nucleotidyltransferase</keyword>
<dbReference type="SUPFAM" id="SSF69765">
    <property type="entry name" value="IpsF-like"/>
    <property type="match status" value="1"/>
</dbReference>
<dbReference type="CDD" id="cd02516">
    <property type="entry name" value="CDP-ME_synthetase"/>
    <property type="match status" value="1"/>
</dbReference>
<protein>
    <recommendedName>
        <fullName evidence="5 12">2-C-methyl-D-erythritol 2,4-cyclodiphosphate synthase</fullName>
        <ecNumber evidence="5 12">4.6.1.12</ecNumber>
    </recommendedName>
</protein>
<dbReference type="PROSITE" id="PS01295">
    <property type="entry name" value="ISPD"/>
    <property type="match status" value="1"/>
</dbReference>
<comment type="similarity">
    <text evidence="12">Belongs to the IspF family.</text>
</comment>
<comment type="catalytic activity">
    <reaction evidence="1 12">
        <text>4-CDP-2-C-methyl-D-erythritol 2-phosphate = 2-C-methyl-D-erythritol 2,4-cyclic diphosphate + CMP</text>
        <dbReference type="Rhea" id="RHEA:23864"/>
        <dbReference type="ChEBI" id="CHEBI:57919"/>
        <dbReference type="ChEBI" id="CHEBI:58483"/>
        <dbReference type="ChEBI" id="CHEBI:60377"/>
        <dbReference type="EC" id="4.6.1.12"/>
    </reaction>
</comment>
<feature type="domain" description="2-C-methyl-D-erythritol 2,4-cyclodiphosphate synthase" evidence="13">
    <location>
        <begin position="268"/>
        <end position="420"/>
    </location>
</feature>
<dbReference type="PANTHER" id="PTHR43181">
    <property type="entry name" value="2-C-METHYL-D-ERYTHRITOL 2,4-CYCLODIPHOSPHATE SYNTHASE, CHLOROPLASTIC"/>
    <property type="match status" value="1"/>
</dbReference>
<dbReference type="UniPathway" id="UPA00056">
    <property type="reaction ID" value="UER00095"/>
</dbReference>
<organism evidence="14 15">
    <name type="scientific">Aspergillus tanneri</name>
    <dbReference type="NCBI Taxonomy" id="1220188"/>
    <lineage>
        <taxon>Eukaryota</taxon>
        <taxon>Fungi</taxon>
        <taxon>Dikarya</taxon>
        <taxon>Ascomycota</taxon>
        <taxon>Pezizomycotina</taxon>
        <taxon>Eurotiomycetes</taxon>
        <taxon>Eurotiomycetidae</taxon>
        <taxon>Eurotiales</taxon>
        <taxon>Aspergillaceae</taxon>
        <taxon>Aspergillus</taxon>
        <taxon>Aspergillus subgen. Circumdati</taxon>
    </lineage>
</organism>
<dbReference type="InterPro" id="IPR034683">
    <property type="entry name" value="IspD/TarI"/>
</dbReference>
<evidence type="ECO:0000256" key="11">
    <source>
        <dbReference type="ARBA" id="ARBA00023268"/>
    </source>
</evidence>
<accession>A0A4V3UPE9</accession>
<evidence type="ECO:0000256" key="8">
    <source>
        <dbReference type="ARBA" id="ARBA00022723"/>
    </source>
</evidence>
<dbReference type="GO" id="GO:0016114">
    <property type="term" value="P:terpenoid biosynthetic process"/>
    <property type="evidence" value="ECO:0007669"/>
    <property type="project" value="InterPro"/>
</dbReference>
<evidence type="ECO:0000256" key="4">
    <source>
        <dbReference type="ARBA" id="ARBA00009789"/>
    </source>
</evidence>
<dbReference type="InterPro" id="IPR018294">
    <property type="entry name" value="ISPD_synthase_CS"/>
</dbReference>
<dbReference type="EC" id="4.6.1.12" evidence="5 12"/>
<keyword evidence="10 12" id="KW-0456">Lyase</keyword>
<dbReference type="Proteomes" id="UP000308092">
    <property type="component" value="Unassembled WGS sequence"/>
</dbReference>
<comment type="similarity">
    <text evidence="4">Belongs to the IspD/TarI cytidylyltransferase family. IspD subfamily.</text>
</comment>
<keyword evidence="15" id="KW-1185">Reference proteome</keyword>
<dbReference type="HAMAP" id="MF_01520">
    <property type="entry name" value="IspDF"/>
    <property type="match status" value="1"/>
</dbReference>
<evidence type="ECO:0000256" key="7">
    <source>
        <dbReference type="ARBA" id="ARBA00022695"/>
    </source>
</evidence>
<comment type="cofactor">
    <cofactor evidence="2">
        <name>a divalent metal cation</name>
        <dbReference type="ChEBI" id="CHEBI:60240"/>
    </cofactor>
</comment>
<dbReference type="GO" id="GO:0070567">
    <property type="term" value="F:cytidylyltransferase activity"/>
    <property type="evidence" value="ECO:0007669"/>
    <property type="project" value="InterPro"/>
</dbReference>
<dbReference type="InterPro" id="IPR003526">
    <property type="entry name" value="MECDP_synthase"/>
</dbReference>
<evidence type="ECO:0000256" key="12">
    <source>
        <dbReference type="RuleBase" id="RU004395"/>
    </source>
</evidence>
<dbReference type="InterPro" id="IPR026596">
    <property type="entry name" value="IspD/F"/>
</dbReference>
<keyword evidence="8" id="KW-0479">Metal-binding</keyword>
<dbReference type="Pfam" id="PF02542">
    <property type="entry name" value="YgbB"/>
    <property type="match status" value="1"/>
</dbReference>
<keyword evidence="11" id="KW-0511">Multifunctional enzyme</keyword>
<dbReference type="InterPro" id="IPR020555">
    <property type="entry name" value="MECDP_synthase_CS"/>
</dbReference>
<comment type="pathway">
    <text evidence="3">Isoprenoid biosynthesis; isopentenyl diphosphate biosynthesis via DXP pathway; isopentenyl diphosphate from 1-deoxy-D-xylulose 5-phosphate: step 4/6.</text>
</comment>
<name>A0A4V3UPE9_9EURO</name>
<comment type="caution">
    <text evidence="14">The sequence shown here is derived from an EMBL/GenBank/DDBJ whole genome shotgun (WGS) entry which is preliminary data.</text>
</comment>
<dbReference type="PROSITE" id="PS01350">
    <property type="entry name" value="ISPF"/>
    <property type="match status" value="1"/>
</dbReference>
<dbReference type="InterPro" id="IPR036571">
    <property type="entry name" value="MECDP_synthase_sf"/>
</dbReference>
<proteinExistence type="inferred from homology"/>
<evidence type="ECO:0000256" key="6">
    <source>
        <dbReference type="ARBA" id="ARBA00022679"/>
    </source>
</evidence>
<keyword evidence="9 12" id="KW-0414">Isoprene biosynthesis</keyword>
<dbReference type="Gene3D" id="3.30.1330.50">
    <property type="entry name" value="2-C-methyl-D-erythritol 2,4-cyclodiphosphate synthase"/>
    <property type="match status" value="1"/>
</dbReference>
<dbReference type="GO" id="GO:0046872">
    <property type="term" value="F:metal ion binding"/>
    <property type="evidence" value="ECO:0007669"/>
    <property type="project" value="UniProtKB-KW"/>
</dbReference>
<dbReference type="AlphaFoldDB" id="A0A4V3UPE9"/>
<dbReference type="SUPFAM" id="SSF53448">
    <property type="entry name" value="Nucleotide-diphospho-sugar transferases"/>
    <property type="match status" value="1"/>
</dbReference>
<dbReference type="GO" id="GO:0008685">
    <property type="term" value="F:2-C-methyl-D-erythritol 2,4-cyclodiphosphate synthase activity"/>
    <property type="evidence" value="ECO:0007669"/>
    <property type="project" value="UniProtKB-EC"/>
</dbReference>
<dbReference type="STRING" id="1220188.A0A4V3UPE9"/>
<dbReference type="GO" id="GO:0019288">
    <property type="term" value="P:isopentenyl diphosphate biosynthetic process, methylerythritol 4-phosphate pathway"/>
    <property type="evidence" value="ECO:0007669"/>
    <property type="project" value="UniProtKB-UniPathway"/>
</dbReference>
<evidence type="ECO:0000256" key="3">
    <source>
        <dbReference type="ARBA" id="ARBA00004709"/>
    </source>
</evidence>
<dbReference type="NCBIfam" id="TIGR00151">
    <property type="entry name" value="ispF"/>
    <property type="match status" value="1"/>
</dbReference>
<keyword evidence="6" id="KW-0808">Transferase</keyword>
<evidence type="ECO:0000256" key="1">
    <source>
        <dbReference type="ARBA" id="ARBA00000200"/>
    </source>
</evidence>
<dbReference type="VEuPathDB" id="FungiDB:EYZ11_005597"/>
<evidence type="ECO:0000313" key="15">
    <source>
        <dbReference type="Proteomes" id="UP000308092"/>
    </source>
</evidence>
<evidence type="ECO:0000256" key="9">
    <source>
        <dbReference type="ARBA" id="ARBA00023229"/>
    </source>
</evidence>
<evidence type="ECO:0000256" key="10">
    <source>
        <dbReference type="ARBA" id="ARBA00023239"/>
    </source>
</evidence>
<dbReference type="Pfam" id="PF01128">
    <property type="entry name" value="IspD"/>
    <property type="match status" value="1"/>
</dbReference>
<dbReference type="CDD" id="cd00554">
    <property type="entry name" value="MECDP_synthase"/>
    <property type="match status" value="1"/>
</dbReference>
<dbReference type="HAMAP" id="MF_00107">
    <property type="entry name" value="IspF"/>
    <property type="match status" value="1"/>
</dbReference>
<gene>
    <name evidence="14" type="ORF">EYZ11_005597</name>
</gene>
<dbReference type="EMBL" id="SOSA01000182">
    <property type="protein sequence ID" value="THC94914.1"/>
    <property type="molecule type" value="Genomic_DNA"/>
</dbReference>
<evidence type="ECO:0000256" key="2">
    <source>
        <dbReference type="ARBA" id="ARBA00001968"/>
    </source>
</evidence>
<dbReference type="PANTHER" id="PTHR43181:SF1">
    <property type="entry name" value="2-C-METHYL-D-ERYTHRITOL 2,4-CYCLODIPHOSPHATE SYNTHASE, CHLOROPLASTIC"/>
    <property type="match status" value="1"/>
</dbReference>
<evidence type="ECO:0000259" key="13">
    <source>
        <dbReference type="Pfam" id="PF02542"/>
    </source>
</evidence>